<dbReference type="PANTHER" id="PTHR22911">
    <property type="entry name" value="ACYL-MALONYL CONDENSING ENZYME-RELATED"/>
    <property type="match status" value="1"/>
</dbReference>
<dbReference type="Proteomes" id="UP001597186">
    <property type="component" value="Unassembled WGS sequence"/>
</dbReference>
<evidence type="ECO:0000259" key="2">
    <source>
        <dbReference type="Pfam" id="PF00892"/>
    </source>
</evidence>
<feature type="transmembrane region" description="Helical" evidence="1">
    <location>
        <begin position="261"/>
        <end position="280"/>
    </location>
</feature>
<proteinExistence type="predicted"/>
<accession>A0ABW4EEP1</accession>
<feature type="transmembrane region" description="Helical" evidence="1">
    <location>
        <begin position="235"/>
        <end position="255"/>
    </location>
</feature>
<evidence type="ECO:0000313" key="4">
    <source>
        <dbReference type="Proteomes" id="UP001597186"/>
    </source>
</evidence>
<dbReference type="PANTHER" id="PTHR22911:SF103">
    <property type="entry name" value="BLR2811 PROTEIN"/>
    <property type="match status" value="1"/>
</dbReference>
<feature type="transmembrane region" description="Helical" evidence="1">
    <location>
        <begin position="149"/>
        <end position="170"/>
    </location>
</feature>
<dbReference type="Pfam" id="PF00892">
    <property type="entry name" value="EamA"/>
    <property type="match status" value="2"/>
</dbReference>
<keyword evidence="1" id="KW-0472">Membrane</keyword>
<dbReference type="RefSeq" id="WP_379914127.1">
    <property type="nucleotide sequence ID" value="NZ_JBHUDD010000042.1"/>
</dbReference>
<dbReference type="InterPro" id="IPR000620">
    <property type="entry name" value="EamA_dom"/>
</dbReference>
<feature type="domain" description="EamA" evidence="2">
    <location>
        <begin position="10"/>
        <end position="139"/>
    </location>
</feature>
<organism evidence="3 4">
    <name type="scientific">Lacimonas salitolerans</name>
    <dbReference type="NCBI Taxonomy" id="1323750"/>
    <lineage>
        <taxon>Bacteria</taxon>
        <taxon>Pseudomonadati</taxon>
        <taxon>Pseudomonadota</taxon>
        <taxon>Alphaproteobacteria</taxon>
        <taxon>Rhodobacterales</taxon>
        <taxon>Paracoccaceae</taxon>
        <taxon>Lacimonas</taxon>
    </lineage>
</organism>
<feature type="transmembrane region" description="Helical" evidence="1">
    <location>
        <begin position="39"/>
        <end position="59"/>
    </location>
</feature>
<comment type="caution">
    <text evidence="3">The sequence shown here is derived from an EMBL/GenBank/DDBJ whole genome shotgun (WGS) entry which is preliminary data.</text>
</comment>
<dbReference type="EMBL" id="JBHUDD010000042">
    <property type="protein sequence ID" value="MFD1508971.1"/>
    <property type="molecule type" value="Genomic_DNA"/>
</dbReference>
<keyword evidence="1" id="KW-0812">Transmembrane</keyword>
<protein>
    <submittedName>
        <fullName evidence="3">DMT family transporter</fullName>
    </submittedName>
</protein>
<dbReference type="SUPFAM" id="SSF103481">
    <property type="entry name" value="Multidrug resistance efflux transporter EmrE"/>
    <property type="match status" value="2"/>
</dbReference>
<feature type="domain" description="EamA" evidence="2">
    <location>
        <begin position="147"/>
        <end position="273"/>
    </location>
</feature>
<feature type="transmembrane region" description="Helical" evidence="1">
    <location>
        <begin position="123"/>
        <end position="143"/>
    </location>
</feature>
<feature type="transmembrane region" description="Helical" evidence="1">
    <location>
        <begin position="95"/>
        <end position="116"/>
    </location>
</feature>
<keyword evidence="4" id="KW-1185">Reference proteome</keyword>
<keyword evidence="1" id="KW-1133">Transmembrane helix</keyword>
<evidence type="ECO:0000313" key="3">
    <source>
        <dbReference type="EMBL" id="MFD1508971.1"/>
    </source>
</evidence>
<name>A0ABW4EEP1_9RHOB</name>
<dbReference type="InterPro" id="IPR037185">
    <property type="entry name" value="EmrE-like"/>
</dbReference>
<evidence type="ECO:0000256" key="1">
    <source>
        <dbReference type="SAM" id="Phobius"/>
    </source>
</evidence>
<gene>
    <name evidence="3" type="ORF">ACFTOW_06110</name>
</gene>
<sequence>MTLTQLFGLIALVFAAVTLVVIGDTAGKLMTSGGVDPFLVAWSRFALAALVLLPFSGLTRAELPHLLDRRVLIRGLFIACGISAILTALKTEPIANVFGAFFIGPVVSYVLAILFLGERPSPLRSGLLALGFAGVMLVVKPGFGATPGLGFALLAGCFYGAYLVMTRVVAGAFRPRFLLISQLLIGSVALAPLAAMAELPDIDLRLSGLVLISALGSALGNFCLVLANRRAEASLIAPLVYSQLISATVLGVVVFGDWPDALSLTGLTLIAASGIGSLVANRTAPVLR</sequence>
<feature type="transmembrane region" description="Helical" evidence="1">
    <location>
        <begin position="71"/>
        <end position="89"/>
    </location>
</feature>
<reference evidence="4" key="1">
    <citation type="journal article" date="2019" name="Int. J. Syst. Evol. Microbiol.">
        <title>The Global Catalogue of Microorganisms (GCM) 10K type strain sequencing project: providing services to taxonomists for standard genome sequencing and annotation.</title>
        <authorList>
            <consortium name="The Broad Institute Genomics Platform"/>
            <consortium name="The Broad Institute Genome Sequencing Center for Infectious Disease"/>
            <person name="Wu L."/>
            <person name="Ma J."/>
        </authorList>
    </citation>
    <scope>NUCLEOTIDE SEQUENCE [LARGE SCALE GENOMIC DNA]</scope>
    <source>
        <strain evidence="4">CGMCC 1.12477</strain>
    </source>
</reference>
<feature type="transmembrane region" description="Helical" evidence="1">
    <location>
        <begin position="177"/>
        <end position="197"/>
    </location>
</feature>
<feature type="transmembrane region" description="Helical" evidence="1">
    <location>
        <begin position="209"/>
        <end position="228"/>
    </location>
</feature>